<name>A0AA50Q714_9GAMM</name>
<sequence length="196" mass="22816">MSVLTWIKQRLARNSDSLEQSRPQTELHTVFHQTQMPNISLPIIQTYPLVVPMDRADIFAYQLHCLLTYQGKEALNTLLSQAGFNILPEQTVNFNGFIEHPTQATCVLLNQYDDFAGVCITLVTNDKPLLEALIRFKSTPPNPWESFPNIDPDTLGSLQGNIDFWCSYFWRPYWLSLSETERLQYPENWREFSEFH</sequence>
<dbReference type="AlphaFoldDB" id="A0AA50Q714"/>
<evidence type="ECO:0000313" key="1">
    <source>
        <dbReference type="EMBL" id="WMB73360.1"/>
    </source>
</evidence>
<reference evidence="1" key="1">
    <citation type="submission" date="2023-08" db="EMBL/GenBank/DDBJ databases">
        <title>Complete genome sequence of Shewanella oncorhynchi Z-P2, a siderophore putrebactin-producing bacterium.</title>
        <authorList>
            <person name="Zhang Y."/>
        </authorList>
    </citation>
    <scope>NUCLEOTIDE SEQUENCE</scope>
    <source>
        <strain evidence="1">Z-P2</strain>
    </source>
</reference>
<organism evidence="1">
    <name type="scientific">Shewanella oncorhynchi</name>
    <dbReference type="NCBI Taxonomy" id="2726434"/>
    <lineage>
        <taxon>Bacteria</taxon>
        <taxon>Pseudomonadati</taxon>
        <taxon>Pseudomonadota</taxon>
        <taxon>Gammaproteobacteria</taxon>
        <taxon>Alteromonadales</taxon>
        <taxon>Shewanellaceae</taxon>
        <taxon>Shewanella</taxon>
    </lineage>
</organism>
<gene>
    <name evidence="1" type="ORF">RA178_01670</name>
</gene>
<dbReference type="EMBL" id="CP132914">
    <property type="protein sequence ID" value="WMB73360.1"/>
    <property type="molecule type" value="Genomic_DNA"/>
</dbReference>
<accession>A0AA50Q714</accession>
<proteinExistence type="predicted"/>
<dbReference type="KEGG" id="sog:RA178_01670"/>
<protein>
    <submittedName>
        <fullName evidence="1">Uncharacterized protein</fullName>
    </submittedName>
</protein>
<dbReference type="RefSeq" id="WP_306684265.1">
    <property type="nucleotide sequence ID" value="NZ_CP132914.1"/>
</dbReference>
<dbReference type="GeneID" id="301337853"/>
<dbReference type="Proteomes" id="UP001236800">
    <property type="component" value="Chromosome"/>
</dbReference>